<comment type="caution">
    <text evidence="2">The sequence shown here is derived from an EMBL/GenBank/DDBJ whole genome shotgun (WGS) entry which is preliminary data.</text>
</comment>
<keyword evidence="1" id="KW-1133">Transmembrane helix</keyword>
<organism evidence="2 3">
    <name type="scientific">Natrinema ejinorense</name>
    <dbReference type="NCBI Taxonomy" id="373386"/>
    <lineage>
        <taxon>Archaea</taxon>
        <taxon>Methanobacteriati</taxon>
        <taxon>Methanobacteriota</taxon>
        <taxon>Stenosarchaea group</taxon>
        <taxon>Halobacteria</taxon>
        <taxon>Halobacteriales</taxon>
        <taxon>Natrialbaceae</taxon>
        <taxon>Natrinema</taxon>
    </lineage>
</organism>
<evidence type="ECO:0000313" key="2">
    <source>
        <dbReference type="EMBL" id="PCR91328.1"/>
    </source>
</evidence>
<keyword evidence="1" id="KW-0812">Transmembrane</keyword>
<evidence type="ECO:0008006" key="4">
    <source>
        <dbReference type="Google" id="ProtNLM"/>
    </source>
</evidence>
<dbReference type="RefSeq" id="WP_097380270.1">
    <property type="nucleotide sequence ID" value="NZ_NXNI01000001.1"/>
</dbReference>
<evidence type="ECO:0000256" key="1">
    <source>
        <dbReference type="SAM" id="Phobius"/>
    </source>
</evidence>
<keyword evidence="1" id="KW-0472">Membrane</keyword>
<feature type="transmembrane region" description="Helical" evidence="1">
    <location>
        <begin position="31"/>
        <end position="50"/>
    </location>
</feature>
<dbReference type="Proteomes" id="UP000219689">
    <property type="component" value="Unassembled WGS sequence"/>
</dbReference>
<proteinExistence type="predicted"/>
<feature type="transmembrane region" description="Helical" evidence="1">
    <location>
        <begin position="6"/>
        <end position="24"/>
    </location>
</feature>
<feature type="transmembrane region" description="Helical" evidence="1">
    <location>
        <begin position="113"/>
        <end position="139"/>
    </location>
</feature>
<name>A0A2A5QWU4_9EURY</name>
<dbReference type="AlphaFoldDB" id="A0A2A5QWU4"/>
<gene>
    <name evidence="2" type="ORF">CP557_12805</name>
</gene>
<feature type="transmembrane region" description="Helical" evidence="1">
    <location>
        <begin position="56"/>
        <end position="77"/>
    </location>
</feature>
<keyword evidence="3" id="KW-1185">Reference proteome</keyword>
<evidence type="ECO:0000313" key="3">
    <source>
        <dbReference type="Proteomes" id="UP000219689"/>
    </source>
</evidence>
<accession>A0A2A5QWU4</accession>
<dbReference type="EMBL" id="NXNI01000001">
    <property type="protein sequence ID" value="PCR91328.1"/>
    <property type="molecule type" value="Genomic_DNA"/>
</dbReference>
<protein>
    <recommendedName>
        <fullName evidence="4">DUF5518 domain-containing protein</fullName>
    </recommendedName>
</protein>
<sequence length="141" mass="14008">MTESEVIDTWIIVGATLVGILINLNALLVPLLTRIGGGVVAGFIAAYAAGRVTSGIVHAAIASALVGGVAGTVTASLGTLLGLYNEPPLLIFASIGPISPMLSGLGLPSIVLIALAFSLLTVVDGLVGGVVGSLLRALLPW</sequence>
<reference evidence="2 3" key="1">
    <citation type="submission" date="2017-09" db="EMBL/GenBank/DDBJ databases">
        <title>Genome sequences of Natrinema ejinorence JCM 13890T.</title>
        <authorList>
            <person name="Roh S.W."/>
            <person name="Kim Y.B."/>
            <person name="Kim J.Y."/>
        </authorList>
    </citation>
    <scope>NUCLEOTIDE SEQUENCE [LARGE SCALE GENOMIC DNA]</scope>
    <source>
        <strain evidence="2 3">JCM 13890</strain>
    </source>
</reference>
<feature type="transmembrane region" description="Helical" evidence="1">
    <location>
        <begin position="89"/>
        <end position="107"/>
    </location>
</feature>
<dbReference type="OrthoDB" id="178100at2157"/>